<organism evidence="2">
    <name type="scientific">Anopheles braziliensis</name>
    <dbReference type="NCBI Taxonomy" id="58242"/>
    <lineage>
        <taxon>Eukaryota</taxon>
        <taxon>Metazoa</taxon>
        <taxon>Ecdysozoa</taxon>
        <taxon>Arthropoda</taxon>
        <taxon>Hexapoda</taxon>
        <taxon>Insecta</taxon>
        <taxon>Pterygota</taxon>
        <taxon>Neoptera</taxon>
        <taxon>Endopterygota</taxon>
        <taxon>Diptera</taxon>
        <taxon>Nematocera</taxon>
        <taxon>Culicoidea</taxon>
        <taxon>Culicidae</taxon>
        <taxon>Anophelinae</taxon>
        <taxon>Anopheles</taxon>
    </lineage>
</organism>
<dbReference type="AlphaFoldDB" id="A0A2M3ZPU7"/>
<evidence type="ECO:0000313" key="2">
    <source>
        <dbReference type="EMBL" id="MBW30566.1"/>
    </source>
</evidence>
<feature type="signal peptide" evidence="1">
    <location>
        <begin position="1"/>
        <end position="19"/>
    </location>
</feature>
<proteinExistence type="predicted"/>
<name>A0A2M3ZPU7_9DIPT</name>
<keyword evidence="1" id="KW-0732">Signal</keyword>
<feature type="chain" id="PRO_5014714298" evidence="1">
    <location>
        <begin position="20"/>
        <end position="109"/>
    </location>
</feature>
<evidence type="ECO:0000256" key="1">
    <source>
        <dbReference type="SAM" id="SignalP"/>
    </source>
</evidence>
<accession>A0A2M3ZPU7</accession>
<dbReference type="EMBL" id="GGFM01009815">
    <property type="protein sequence ID" value="MBW30566.1"/>
    <property type="molecule type" value="Transcribed_RNA"/>
</dbReference>
<reference evidence="2" key="1">
    <citation type="submission" date="2018-01" db="EMBL/GenBank/DDBJ databases">
        <title>An insight into the sialome of Amazonian anophelines.</title>
        <authorList>
            <person name="Ribeiro J.M."/>
            <person name="Scarpassa V."/>
            <person name="Calvo E."/>
        </authorList>
    </citation>
    <scope>NUCLEOTIDE SEQUENCE</scope>
    <source>
        <tissue evidence="2">Salivary glands</tissue>
    </source>
</reference>
<sequence>MYVWCCVFVVGCFVSLDQAGSRMGGSCHGYRSTSSSLVASTPSGRFSIVVVLFLRWFPFCYVSRSSCHLVSVEGGWFSFQNGASSRTYTRENVKFPAFSSSLVVCSLGL</sequence>
<protein>
    <submittedName>
        <fullName evidence="2">Putative secreted peptide</fullName>
    </submittedName>
</protein>